<dbReference type="Proteomes" id="UP000886845">
    <property type="component" value="Unassembled WGS sequence"/>
</dbReference>
<name>A0A9D1NNJ5_9BACT</name>
<dbReference type="GO" id="GO:0005829">
    <property type="term" value="C:cytosol"/>
    <property type="evidence" value="ECO:0007669"/>
    <property type="project" value="TreeGrafter"/>
</dbReference>
<dbReference type="InterPro" id="IPR006379">
    <property type="entry name" value="HAD-SF_hydro_IIB"/>
</dbReference>
<dbReference type="Pfam" id="PF08282">
    <property type="entry name" value="Hydrolase_3"/>
    <property type="match status" value="1"/>
</dbReference>
<evidence type="ECO:0000313" key="2">
    <source>
        <dbReference type="Proteomes" id="UP000886845"/>
    </source>
</evidence>
<dbReference type="EMBL" id="DVOR01000124">
    <property type="protein sequence ID" value="HIV09230.1"/>
    <property type="molecule type" value="Genomic_DNA"/>
</dbReference>
<sequence>MDADIRLIVTDMDGTLLDGRRHLPAGFPDAVRTLAARGIRWAIASGRQLANLQARFAPLGVDVDIIAENGALAWAAGEARPFFEDLSPADFFEPVLREALATPGASPVLCGADAALVHDRYPEDLAEITQYFAVHAPWHDLADLAGLRVCKVALYHPQAAQALHPRLAPLATAERRVILSGPEWVDVQHARIDKANALAALLLRLGLRPDQAIVFGDYLNDAGMLALTPHSVAMANALPELRARAAAIAPPNTQDGVLAHLRALGLL</sequence>
<comment type="caution">
    <text evidence="1">The sequence shown here is derived from an EMBL/GenBank/DDBJ whole genome shotgun (WGS) entry which is preliminary data.</text>
</comment>
<dbReference type="Gene3D" id="3.40.50.1000">
    <property type="entry name" value="HAD superfamily/HAD-like"/>
    <property type="match status" value="1"/>
</dbReference>
<dbReference type="InterPro" id="IPR023214">
    <property type="entry name" value="HAD_sf"/>
</dbReference>
<organism evidence="1 2">
    <name type="scientific">Candidatus Spyradenecus faecavium</name>
    <dbReference type="NCBI Taxonomy" id="2840947"/>
    <lineage>
        <taxon>Bacteria</taxon>
        <taxon>Pseudomonadati</taxon>
        <taxon>Lentisphaerota</taxon>
        <taxon>Lentisphaeria</taxon>
        <taxon>Lentisphaerales</taxon>
        <taxon>Lentisphaeraceae</taxon>
        <taxon>Lentisphaeraceae incertae sedis</taxon>
        <taxon>Candidatus Spyradenecus</taxon>
    </lineage>
</organism>
<reference evidence="1" key="1">
    <citation type="submission" date="2020-10" db="EMBL/GenBank/DDBJ databases">
        <authorList>
            <person name="Gilroy R."/>
        </authorList>
    </citation>
    <scope>NUCLEOTIDE SEQUENCE</scope>
    <source>
        <strain evidence="1">35461</strain>
    </source>
</reference>
<accession>A0A9D1NNJ5</accession>
<dbReference type="GO" id="GO:0016791">
    <property type="term" value="F:phosphatase activity"/>
    <property type="evidence" value="ECO:0007669"/>
    <property type="project" value="TreeGrafter"/>
</dbReference>
<dbReference type="NCBIfam" id="TIGR01484">
    <property type="entry name" value="HAD-SF-IIB"/>
    <property type="match status" value="1"/>
</dbReference>
<proteinExistence type="predicted"/>
<evidence type="ECO:0000313" key="1">
    <source>
        <dbReference type="EMBL" id="HIV09230.1"/>
    </source>
</evidence>
<dbReference type="GO" id="GO:0000287">
    <property type="term" value="F:magnesium ion binding"/>
    <property type="evidence" value="ECO:0007669"/>
    <property type="project" value="TreeGrafter"/>
</dbReference>
<protein>
    <submittedName>
        <fullName evidence="1">HAD family phosphatase</fullName>
    </submittedName>
</protein>
<dbReference type="SUPFAM" id="SSF56784">
    <property type="entry name" value="HAD-like"/>
    <property type="match status" value="1"/>
</dbReference>
<dbReference type="InterPro" id="IPR036412">
    <property type="entry name" value="HAD-like_sf"/>
</dbReference>
<dbReference type="PANTHER" id="PTHR10000:SF8">
    <property type="entry name" value="HAD SUPERFAMILY HYDROLASE-LIKE, TYPE 3"/>
    <property type="match status" value="1"/>
</dbReference>
<dbReference type="PANTHER" id="PTHR10000">
    <property type="entry name" value="PHOSPHOSERINE PHOSPHATASE"/>
    <property type="match status" value="1"/>
</dbReference>
<dbReference type="Gene3D" id="3.30.1240.10">
    <property type="match status" value="1"/>
</dbReference>
<dbReference type="AlphaFoldDB" id="A0A9D1NNJ5"/>
<reference evidence="1" key="2">
    <citation type="journal article" date="2021" name="PeerJ">
        <title>Extensive microbial diversity within the chicken gut microbiome revealed by metagenomics and culture.</title>
        <authorList>
            <person name="Gilroy R."/>
            <person name="Ravi A."/>
            <person name="Getino M."/>
            <person name="Pursley I."/>
            <person name="Horton D.L."/>
            <person name="Alikhan N.F."/>
            <person name="Baker D."/>
            <person name="Gharbi K."/>
            <person name="Hall N."/>
            <person name="Watson M."/>
            <person name="Adriaenssens E.M."/>
            <person name="Foster-Nyarko E."/>
            <person name="Jarju S."/>
            <person name="Secka A."/>
            <person name="Antonio M."/>
            <person name="Oren A."/>
            <person name="Chaudhuri R.R."/>
            <person name="La Ragione R."/>
            <person name="Hildebrand F."/>
            <person name="Pallen M.J."/>
        </authorList>
    </citation>
    <scope>NUCLEOTIDE SEQUENCE</scope>
    <source>
        <strain evidence="1">35461</strain>
    </source>
</reference>
<gene>
    <name evidence="1" type="ORF">IAC79_03860</name>
</gene>